<dbReference type="CDD" id="cd22160">
    <property type="entry name" value="F-box_AtFBL13-like"/>
    <property type="match status" value="1"/>
</dbReference>
<dbReference type="InterPro" id="IPR006566">
    <property type="entry name" value="FBD"/>
</dbReference>
<dbReference type="SUPFAM" id="SSF52047">
    <property type="entry name" value="RNI-like"/>
    <property type="match status" value="1"/>
</dbReference>
<dbReference type="InterPro" id="IPR053781">
    <property type="entry name" value="F-box_AtFBL13-like"/>
</dbReference>
<dbReference type="Pfam" id="PF08387">
    <property type="entry name" value="FBD"/>
    <property type="match status" value="1"/>
</dbReference>
<feature type="region of interest" description="Disordered" evidence="1">
    <location>
        <begin position="1"/>
        <end position="76"/>
    </location>
</feature>
<dbReference type="SUPFAM" id="SSF81383">
    <property type="entry name" value="F-box domain"/>
    <property type="match status" value="1"/>
</dbReference>
<gene>
    <name evidence="4" type="ORF">URODEC1_LOCUS92597</name>
</gene>
<reference evidence="5" key="1">
    <citation type="submission" date="2024-06" db="EMBL/GenBank/DDBJ databases">
        <authorList>
            <person name="Ryan C."/>
        </authorList>
    </citation>
    <scope>NUCLEOTIDE SEQUENCE [LARGE SCALE GENOMIC DNA]</scope>
</reference>
<feature type="compositionally biased region" description="Basic and acidic residues" evidence="1">
    <location>
        <begin position="52"/>
        <end position="61"/>
    </location>
</feature>
<protein>
    <recommendedName>
        <fullName evidence="6">FBD domain-containing protein</fullName>
    </recommendedName>
</protein>
<evidence type="ECO:0000313" key="5">
    <source>
        <dbReference type="Proteomes" id="UP001497457"/>
    </source>
</evidence>
<feature type="compositionally biased region" description="Basic and acidic residues" evidence="1">
    <location>
        <begin position="14"/>
        <end position="29"/>
    </location>
</feature>
<reference evidence="4 5" key="2">
    <citation type="submission" date="2024-10" db="EMBL/GenBank/DDBJ databases">
        <authorList>
            <person name="Ryan C."/>
        </authorList>
    </citation>
    <scope>NUCLEOTIDE SEQUENCE [LARGE SCALE GENOMIC DNA]</scope>
</reference>
<evidence type="ECO:0000256" key="1">
    <source>
        <dbReference type="SAM" id="MobiDB-lite"/>
    </source>
</evidence>
<evidence type="ECO:0008006" key="6">
    <source>
        <dbReference type="Google" id="ProtNLM"/>
    </source>
</evidence>
<keyword evidence="5" id="KW-1185">Reference proteome</keyword>
<dbReference type="PANTHER" id="PTHR32141">
    <property type="match status" value="1"/>
</dbReference>
<evidence type="ECO:0000313" key="4">
    <source>
        <dbReference type="EMBL" id="CAL5052227.1"/>
    </source>
</evidence>
<organism evidence="4 5">
    <name type="scientific">Urochloa decumbens</name>
    <dbReference type="NCBI Taxonomy" id="240449"/>
    <lineage>
        <taxon>Eukaryota</taxon>
        <taxon>Viridiplantae</taxon>
        <taxon>Streptophyta</taxon>
        <taxon>Embryophyta</taxon>
        <taxon>Tracheophyta</taxon>
        <taxon>Spermatophyta</taxon>
        <taxon>Magnoliopsida</taxon>
        <taxon>Liliopsida</taxon>
        <taxon>Poales</taxon>
        <taxon>Poaceae</taxon>
        <taxon>PACMAD clade</taxon>
        <taxon>Panicoideae</taxon>
        <taxon>Panicodae</taxon>
        <taxon>Paniceae</taxon>
        <taxon>Melinidinae</taxon>
        <taxon>Urochloa</taxon>
    </lineage>
</organism>
<proteinExistence type="predicted"/>
<dbReference type="EMBL" id="OZ075146">
    <property type="protein sequence ID" value="CAL5052227.1"/>
    <property type="molecule type" value="Genomic_DNA"/>
</dbReference>
<sequence length="467" mass="52890">METEATAPHAKKRRTEEGPERRQEPEEIASHSPPNYQPPRRPHPKPATTEWEEPRGGEERPLGAGSGEGSEGVDRISGLPDAILGDIISLLSTKDGIRTQTLASRWRHLWLSAPLNIDGRSLPADEQFQEFIISRILARHPGPVWRFSLYAMDTHTYLWDSDAWLRSPALDNLQELELGVLPQPQLMLTSPPDSVFRFSATLRVLNVSRFHLPDAMVETLHFPQLSHLGLEVVKVSDDALHRIIAGCPVLEYLLLLGNLYLDHLRLRINSPSLRGIGMSSGKLIIEDAPLLERLLQLQTYPGMNVSVISAPKLKMLGCFSDSGYCDSKLVFGTTVIQVVTFTTVVYSVKILSISIYNHSQEVVINLMRCFPCLEKLYVQFLYRSSVSRNIYSWRPKHHNLITGFDIRLKTVVLKNYQGTKSQVNFGLFFLLNAKMLELLEFKIGHHCDNNQMFVAEQHRLLQQEKSA</sequence>
<dbReference type="Proteomes" id="UP001497457">
    <property type="component" value="Chromosome 36b"/>
</dbReference>
<dbReference type="InterPro" id="IPR032675">
    <property type="entry name" value="LRR_dom_sf"/>
</dbReference>
<name>A0ABC9E783_9POAL</name>
<feature type="domain" description="F-box/LRR-repeat protein 15/At3g58940/PEG3-like LRR" evidence="3">
    <location>
        <begin position="162"/>
        <end position="378"/>
    </location>
</feature>
<dbReference type="InterPro" id="IPR055302">
    <property type="entry name" value="F-box_dom-containing"/>
</dbReference>
<evidence type="ECO:0000259" key="2">
    <source>
        <dbReference type="Pfam" id="PF08387"/>
    </source>
</evidence>
<accession>A0ABC9E783</accession>
<dbReference type="InterPro" id="IPR036047">
    <property type="entry name" value="F-box-like_dom_sf"/>
</dbReference>
<dbReference type="AlphaFoldDB" id="A0ABC9E783"/>
<dbReference type="Pfam" id="PF24758">
    <property type="entry name" value="LRR_At5g56370"/>
    <property type="match status" value="1"/>
</dbReference>
<dbReference type="Gene3D" id="3.80.10.10">
    <property type="entry name" value="Ribonuclease Inhibitor"/>
    <property type="match status" value="1"/>
</dbReference>
<dbReference type="InterPro" id="IPR055411">
    <property type="entry name" value="LRR_FXL15/At3g58940/PEG3-like"/>
</dbReference>
<dbReference type="PANTHER" id="PTHR32141:SF179">
    <property type="entry name" value="F-BOX DOMAIN-CONTAINING PROTEIN"/>
    <property type="match status" value="1"/>
</dbReference>
<feature type="domain" description="FBD" evidence="2">
    <location>
        <begin position="407"/>
        <end position="437"/>
    </location>
</feature>
<evidence type="ECO:0000259" key="3">
    <source>
        <dbReference type="Pfam" id="PF24758"/>
    </source>
</evidence>